<dbReference type="Pfam" id="PF04970">
    <property type="entry name" value="LRAT"/>
    <property type="match status" value="1"/>
</dbReference>
<dbReference type="SUPFAM" id="SSF54001">
    <property type="entry name" value="Cysteine proteinases"/>
    <property type="match status" value="1"/>
</dbReference>
<dbReference type="PANTHER" id="PTHR13943">
    <property type="entry name" value="HRAS-LIKE SUPPRESSOR - RELATED"/>
    <property type="match status" value="1"/>
</dbReference>
<dbReference type="Proteomes" id="UP001519460">
    <property type="component" value="Unassembled WGS sequence"/>
</dbReference>
<dbReference type="GO" id="GO:0006629">
    <property type="term" value="P:lipid metabolic process"/>
    <property type="evidence" value="ECO:0007669"/>
    <property type="project" value="UniProtKB-KW"/>
</dbReference>
<keyword evidence="4" id="KW-0443">Lipid metabolism</keyword>
<proteinExistence type="inferred from homology"/>
<dbReference type="AlphaFoldDB" id="A0ABD0LCD8"/>
<comment type="similarity">
    <text evidence="1">Belongs to the H-rev107 family.</text>
</comment>
<accession>A0ABD0LCD8</accession>
<keyword evidence="7" id="KW-1185">Reference proteome</keyword>
<comment type="caution">
    <text evidence="6">The sequence shown here is derived from an EMBL/GenBank/DDBJ whole genome shotgun (WGS) entry which is preliminary data.</text>
</comment>
<evidence type="ECO:0000256" key="1">
    <source>
        <dbReference type="ARBA" id="ARBA00007824"/>
    </source>
</evidence>
<evidence type="ECO:0000256" key="2">
    <source>
        <dbReference type="ARBA" id="ARBA00022679"/>
    </source>
</evidence>
<keyword evidence="2" id="KW-0808">Transferase</keyword>
<evidence type="ECO:0000256" key="4">
    <source>
        <dbReference type="ARBA" id="ARBA00023098"/>
    </source>
</evidence>
<evidence type="ECO:0000256" key="3">
    <source>
        <dbReference type="ARBA" id="ARBA00022801"/>
    </source>
</evidence>
<dbReference type="PANTHER" id="PTHR13943:SF77">
    <property type="entry name" value="LRAT DOMAIN-CONTAINING PROTEIN"/>
    <property type="match status" value="1"/>
</dbReference>
<evidence type="ECO:0000313" key="6">
    <source>
        <dbReference type="EMBL" id="KAK7496963.1"/>
    </source>
</evidence>
<reference evidence="6 7" key="1">
    <citation type="journal article" date="2023" name="Sci. Data">
        <title>Genome assembly of the Korean intertidal mud-creeper Batillaria attramentaria.</title>
        <authorList>
            <person name="Patra A.K."/>
            <person name="Ho P.T."/>
            <person name="Jun S."/>
            <person name="Lee S.J."/>
            <person name="Kim Y."/>
            <person name="Won Y.J."/>
        </authorList>
    </citation>
    <scope>NUCLEOTIDE SEQUENCE [LARGE SCALE GENOMIC DNA]</scope>
    <source>
        <strain evidence="6">Wonlab-2016</strain>
    </source>
</reference>
<keyword evidence="3" id="KW-0378">Hydrolase</keyword>
<name>A0ABD0LCD8_9CAEN</name>
<protein>
    <recommendedName>
        <fullName evidence="5">LRAT domain-containing protein</fullName>
    </recommendedName>
</protein>
<sequence>MEVRDGVQRDELVEGDIVEFKNTEQHSHCGIYVGGGKVVHLKGQDKPAHQVAKVFIIGDRSYRGATIAKTGPWDTPNGRVLVRKNFDNNNLKPFQNDEIVRRANKLADNVDFVLSRVNGCKDFALGVRYGVFHSHDGVLVAAGDAPPIHGELVAAGIADVFKELIDSTKTKGK</sequence>
<dbReference type="Gene3D" id="3.90.1720.10">
    <property type="entry name" value="endopeptidase domain like (from Nostoc punctiforme)"/>
    <property type="match status" value="1"/>
</dbReference>
<feature type="domain" description="LRAT" evidence="5">
    <location>
        <begin position="14"/>
        <end position="131"/>
    </location>
</feature>
<dbReference type="EMBL" id="JACVVK020000062">
    <property type="protein sequence ID" value="KAK7496963.1"/>
    <property type="molecule type" value="Genomic_DNA"/>
</dbReference>
<evidence type="ECO:0000259" key="5">
    <source>
        <dbReference type="Pfam" id="PF04970"/>
    </source>
</evidence>
<dbReference type="InterPro" id="IPR051496">
    <property type="entry name" value="H-rev107_PLA/AT"/>
</dbReference>
<dbReference type="InterPro" id="IPR007053">
    <property type="entry name" value="LRAT_dom"/>
</dbReference>
<evidence type="ECO:0000313" key="7">
    <source>
        <dbReference type="Proteomes" id="UP001519460"/>
    </source>
</evidence>
<gene>
    <name evidence="6" type="ORF">BaRGS_00011699</name>
</gene>
<organism evidence="6 7">
    <name type="scientific">Batillaria attramentaria</name>
    <dbReference type="NCBI Taxonomy" id="370345"/>
    <lineage>
        <taxon>Eukaryota</taxon>
        <taxon>Metazoa</taxon>
        <taxon>Spiralia</taxon>
        <taxon>Lophotrochozoa</taxon>
        <taxon>Mollusca</taxon>
        <taxon>Gastropoda</taxon>
        <taxon>Caenogastropoda</taxon>
        <taxon>Sorbeoconcha</taxon>
        <taxon>Cerithioidea</taxon>
        <taxon>Batillariidae</taxon>
        <taxon>Batillaria</taxon>
    </lineage>
</organism>
<dbReference type="GO" id="GO:0016740">
    <property type="term" value="F:transferase activity"/>
    <property type="evidence" value="ECO:0007669"/>
    <property type="project" value="UniProtKB-KW"/>
</dbReference>
<dbReference type="InterPro" id="IPR038765">
    <property type="entry name" value="Papain-like_cys_pep_sf"/>
</dbReference>
<dbReference type="GO" id="GO:0016787">
    <property type="term" value="F:hydrolase activity"/>
    <property type="evidence" value="ECO:0007669"/>
    <property type="project" value="UniProtKB-KW"/>
</dbReference>